<proteinExistence type="predicted"/>
<dbReference type="Proteomes" id="UP000433876">
    <property type="component" value="Unassembled WGS sequence"/>
</dbReference>
<sequence length="622" mass="68873">MASQRDPTTSSFPATVNVDDVVSDPESLIRLLRAYDPAFDGAQAVRAAYEDAIRHRQGQGRGQNHDEMMMDMDMDIDSEEDHDHQSQATAFGRRGGLTGNALVDWVTAHVNSDTLLSVDEMNQYAALERAGLLPHLEATLSQPSVPGPMSDLKPPPSDPSKVPPFSDQEIRAATQELIRSTSLITRQTEALREQQEHLDRLVAEHKRDVQARAALEVQQLKGLGEQQRELVQSVVELALFLGDKVDELEAQNEDRKADVETLVDGMFHSDDHVLSSLQKLGDQLSSRSCSSGEEANKAEEEMVRSLRDVCARMIKFHVEGIRTRLDRIYLETLHAAIESGAGVDGDGGTVVTVEDVATVQRELEELYTEILPVGQMAIEHQFLRPALDDLAAKNGRSLEQSTQAAHYIDECLDYLLDRITTIRACIEEYLSHQQAVAEFAQLTRPELNTNGLLPKDPTDSSRPGASHHRRHSSFPRQLPADSLSPELKSILQTLGVPIPSSDPSTQSHLSTLQSALDSVLTDCQQKRDDLFSAAQSTFEDAVTRHIGDAKAALTMLRDSVLAESPWGAVRLVDEELEESVDVIRQELGDVEEWRASVEGDIKKATNGNEKKEAILKRWGERL</sequence>
<organism evidence="2 3">
    <name type="scientific">Sordaria macrospora</name>
    <dbReference type="NCBI Taxonomy" id="5147"/>
    <lineage>
        <taxon>Eukaryota</taxon>
        <taxon>Fungi</taxon>
        <taxon>Dikarya</taxon>
        <taxon>Ascomycota</taxon>
        <taxon>Pezizomycotina</taxon>
        <taxon>Sordariomycetes</taxon>
        <taxon>Sordariomycetidae</taxon>
        <taxon>Sordariales</taxon>
        <taxon>Sordariaceae</taxon>
        <taxon>Sordaria</taxon>
    </lineage>
</organism>
<evidence type="ECO:0000256" key="1">
    <source>
        <dbReference type="SAM" id="MobiDB-lite"/>
    </source>
</evidence>
<protein>
    <submittedName>
        <fullName evidence="2">Uncharacterized protein</fullName>
    </submittedName>
</protein>
<dbReference type="VEuPathDB" id="FungiDB:SMAC_08820"/>
<feature type="region of interest" description="Disordered" evidence="1">
    <location>
        <begin position="447"/>
        <end position="480"/>
    </location>
</feature>
<feature type="compositionally biased region" description="Pro residues" evidence="1">
    <location>
        <begin position="153"/>
        <end position="162"/>
    </location>
</feature>
<evidence type="ECO:0000313" key="2">
    <source>
        <dbReference type="EMBL" id="KAA8628286.1"/>
    </source>
</evidence>
<dbReference type="OMA" id="QWCKAII"/>
<comment type="caution">
    <text evidence="2">The sequence shown here is derived from an EMBL/GenBank/DDBJ whole genome shotgun (WGS) entry which is preliminary data.</text>
</comment>
<reference evidence="2 3" key="1">
    <citation type="submission" date="2017-07" db="EMBL/GenBank/DDBJ databases">
        <title>Genome sequence of the Sordaria macrospora wild type strain R19027.</title>
        <authorList>
            <person name="Nowrousian M."/>
            <person name="Teichert I."/>
            <person name="Kueck U."/>
        </authorList>
    </citation>
    <scope>NUCLEOTIDE SEQUENCE [LARGE SCALE GENOMIC DNA]</scope>
    <source>
        <strain evidence="2 3">R19027</strain>
        <tissue evidence="2">Mycelium</tissue>
    </source>
</reference>
<feature type="region of interest" description="Disordered" evidence="1">
    <location>
        <begin position="139"/>
        <end position="163"/>
    </location>
</feature>
<gene>
    <name evidence="2" type="ORF">SMACR_08820</name>
</gene>
<name>A0A8S8ZHI7_SORMA</name>
<dbReference type="AlphaFoldDB" id="A0A8S8ZHI7"/>
<dbReference type="EMBL" id="NMPR01000193">
    <property type="protein sequence ID" value="KAA8628286.1"/>
    <property type="molecule type" value="Genomic_DNA"/>
</dbReference>
<accession>A0A8S8ZHI7</accession>
<evidence type="ECO:0000313" key="3">
    <source>
        <dbReference type="Proteomes" id="UP000433876"/>
    </source>
</evidence>